<dbReference type="Pfam" id="PF07690">
    <property type="entry name" value="MFS_1"/>
    <property type="match status" value="1"/>
</dbReference>
<dbReference type="Proteomes" id="UP000291933">
    <property type="component" value="Unassembled WGS sequence"/>
</dbReference>
<evidence type="ECO:0000256" key="5">
    <source>
        <dbReference type="SAM" id="Coils"/>
    </source>
</evidence>
<dbReference type="InterPro" id="IPR005829">
    <property type="entry name" value="Sugar_transporter_CS"/>
</dbReference>
<dbReference type="GO" id="GO:0005886">
    <property type="term" value="C:plasma membrane"/>
    <property type="evidence" value="ECO:0007669"/>
    <property type="project" value="UniProtKB-SubCell"/>
</dbReference>
<dbReference type="PROSITE" id="PS00216">
    <property type="entry name" value="SUGAR_TRANSPORT_1"/>
    <property type="match status" value="1"/>
</dbReference>
<keyword evidence="5" id="KW-0175">Coiled coil</keyword>
<proteinExistence type="predicted"/>
<evidence type="ECO:0000259" key="7">
    <source>
        <dbReference type="PROSITE" id="PS50850"/>
    </source>
</evidence>
<evidence type="ECO:0000256" key="1">
    <source>
        <dbReference type="ARBA" id="ARBA00004651"/>
    </source>
</evidence>
<reference evidence="8 9" key="1">
    <citation type="submission" date="2019-01" db="EMBL/GenBank/DDBJ databases">
        <title>Lactibacter flavus gen. nov., sp. nov., a novel bacterium of the family Propionibacteriaceae isolated from raw milk and dairy products.</title>
        <authorList>
            <person name="Huptas C."/>
            <person name="Wenning M."/>
            <person name="Breitenwieser F."/>
            <person name="Doll E."/>
            <person name="Von Neubeck M."/>
            <person name="Busse H.-J."/>
            <person name="Scherer S."/>
        </authorList>
    </citation>
    <scope>NUCLEOTIDE SEQUENCE [LARGE SCALE GENOMIC DNA]</scope>
    <source>
        <strain evidence="8 9">DSM 22130</strain>
    </source>
</reference>
<feature type="transmembrane region" description="Helical" evidence="6">
    <location>
        <begin position="398"/>
        <end position="418"/>
    </location>
</feature>
<sequence>MNDRTKPASTSAPAPVGLDAATPGQAGLTPGRKNVAMIMALYLLGIFMGAIDTGIVTPGRTIIQNDLGVTEQTGIWMITIYTLAYAAAIPVMGKLADRFGRKRIYLVAIALFGIGSLLCGLSQDVHSFEFLVAARALQAVGGGGIIPIATAEFGTEVPEEKRGMALGLVGGVYGIANIFGASAGSLILDIVGAHNWQWIFYVNVPIALAIVAAGVIFLPNHKVEDAKRIDILGNLLLVAMILALLYGLRNIDFFDLVKSVESLDVWPYLLGFVVLLPLFILAERRADDPVLNLRYFTNRGIGLTLILSALTGFILMGVIFVPQLSENALHVASGKGGYFVIILGLFSGVGAPLSGRLTDKYGPKRVLGLGVLLSLLAAAVTIWWLIPHPGWPSVFASLALMGLGLGFTVGSPINYMMLERTDKAEANSALGTLSLMRSIGTTVAPALMIGMLAHAGTGLQTAIMNVLPSEVKAPTLPYAAELQAKFDAMKANPDLADKLKDVTFPDLNAQQVVKVDMNGGGTLPADLVELLKTSDVTTIVDRTKTVATRMFATQTPTVQADIIAGVDKGLGSLDTARADMGKGLDDMSKGLTDMTSGLAELDSKIPEMTKGLSDLKAGISGVDQAIAGMKKGRDGLSQAIAGMTTGVKQQQDARAQLAQVAGMMQQYGLTTVPPGKTLLDFLPPNVASALPDAVKTQLTSIRSLAQLQGQISGLDAAISALQSKLATTKTQYATLGTQLSTTTAKRAQMVTARDKLAEGLASVTKARADLAKAREDLTAAKAKLTASQADLDDTITKLTALKAGVPGAFDQARDDYLAQIEARRALIEQTYQSTLGDGFRNLYLLYGAACVVAMAALLSVPAVRRRAEAAVS</sequence>
<dbReference type="EMBL" id="SDMR01000009">
    <property type="protein sequence ID" value="TBT94854.1"/>
    <property type="molecule type" value="Genomic_DNA"/>
</dbReference>
<dbReference type="SUPFAM" id="SSF90257">
    <property type="entry name" value="Myosin rod fragments"/>
    <property type="match status" value="1"/>
</dbReference>
<evidence type="ECO:0000256" key="2">
    <source>
        <dbReference type="ARBA" id="ARBA00022692"/>
    </source>
</evidence>
<dbReference type="PROSITE" id="PS50850">
    <property type="entry name" value="MFS"/>
    <property type="match status" value="1"/>
</dbReference>
<dbReference type="SUPFAM" id="SSF103473">
    <property type="entry name" value="MFS general substrate transporter"/>
    <property type="match status" value="1"/>
</dbReference>
<dbReference type="PANTHER" id="PTHR23501">
    <property type="entry name" value="MAJOR FACILITATOR SUPERFAMILY"/>
    <property type="match status" value="1"/>
</dbReference>
<keyword evidence="4 6" id="KW-0472">Membrane</keyword>
<feature type="transmembrane region" description="Helical" evidence="6">
    <location>
        <begin position="35"/>
        <end position="55"/>
    </location>
</feature>
<dbReference type="InterPro" id="IPR036259">
    <property type="entry name" value="MFS_trans_sf"/>
</dbReference>
<feature type="transmembrane region" description="Helical" evidence="6">
    <location>
        <begin position="165"/>
        <end position="192"/>
    </location>
</feature>
<feature type="transmembrane region" description="Helical" evidence="6">
    <location>
        <begin position="336"/>
        <end position="354"/>
    </location>
</feature>
<protein>
    <submittedName>
        <fullName evidence="8">MFS transporter</fullName>
    </submittedName>
</protein>
<evidence type="ECO:0000313" key="9">
    <source>
        <dbReference type="Proteomes" id="UP000291933"/>
    </source>
</evidence>
<feature type="transmembrane region" description="Helical" evidence="6">
    <location>
        <begin position="265"/>
        <end position="282"/>
    </location>
</feature>
<dbReference type="AlphaFoldDB" id="A0A4Q9KKI5"/>
<feature type="coiled-coil region" evidence="5">
    <location>
        <begin position="763"/>
        <end position="790"/>
    </location>
</feature>
<gene>
    <name evidence="8" type="ORF">ET996_08735</name>
</gene>
<dbReference type="GO" id="GO:0022857">
    <property type="term" value="F:transmembrane transporter activity"/>
    <property type="evidence" value="ECO:0007669"/>
    <property type="project" value="InterPro"/>
</dbReference>
<feature type="transmembrane region" description="Helical" evidence="6">
    <location>
        <begin position="198"/>
        <end position="219"/>
    </location>
</feature>
<feature type="transmembrane region" description="Helical" evidence="6">
    <location>
        <begin position="439"/>
        <end position="459"/>
    </location>
</feature>
<dbReference type="RefSeq" id="WP_131172170.1">
    <property type="nucleotide sequence ID" value="NZ_FXTL01000009.1"/>
</dbReference>
<feature type="domain" description="Major facilitator superfamily (MFS) profile" evidence="7">
    <location>
        <begin position="38"/>
        <end position="480"/>
    </location>
</feature>
<accession>A0A4Q9KKI5</accession>
<keyword evidence="9" id="KW-1185">Reference proteome</keyword>
<feature type="transmembrane region" description="Helical" evidence="6">
    <location>
        <begin position="104"/>
        <end position="123"/>
    </location>
</feature>
<feature type="transmembrane region" description="Helical" evidence="6">
    <location>
        <begin position="303"/>
        <end position="324"/>
    </location>
</feature>
<dbReference type="InterPro" id="IPR020846">
    <property type="entry name" value="MFS_dom"/>
</dbReference>
<keyword evidence="3 6" id="KW-1133">Transmembrane helix</keyword>
<dbReference type="CDD" id="cd17321">
    <property type="entry name" value="MFS_MMR_MDR_like"/>
    <property type="match status" value="1"/>
</dbReference>
<evidence type="ECO:0000256" key="6">
    <source>
        <dbReference type="SAM" id="Phobius"/>
    </source>
</evidence>
<dbReference type="OrthoDB" id="7375466at2"/>
<comment type="caution">
    <text evidence="8">The sequence shown here is derived from an EMBL/GenBank/DDBJ whole genome shotgun (WGS) entry which is preliminary data.</text>
</comment>
<dbReference type="InterPro" id="IPR011701">
    <property type="entry name" value="MFS"/>
</dbReference>
<feature type="transmembrane region" description="Helical" evidence="6">
    <location>
        <begin position="231"/>
        <end position="249"/>
    </location>
</feature>
<feature type="transmembrane region" description="Helical" evidence="6">
    <location>
        <begin position="843"/>
        <end position="863"/>
    </location>
</feature>
<feature type="transmembrane region" description="Helical" evidence="6">
    <location>
        <begin position="135"/>
        <end position="153"/>
    </location>
</feature>
<evidence type="ECO:0000256" key="4">
    <source>
        <dbReference type="ARBA" id="ARBA00023136"/>
    </source>
</evidence>
<evidence type="ECO:0000256" key="3">
    <source>
        <dbReference type="ARBA" id="ARBA00022989"/>
    </source>
</evidence>
<dbReference type="Gene3D" id="1.20.1250.20">
    <property type="entry name" value="MFS general substrate transporter like domains"/>
    <property type="match status" value="2"/>
</dbReference>
<name>A0A4Q9KKI5_PROTD</name>
<organism evidence="8 9">
    <name type="scientific">Propioniciclava tarda</name>
    <dbReference type="NCBI Taxonomy" id="433330"/>
    <lineage>
        <taxon>Bacteria</taxon>
        <taxon>Bacillati</taxon>
        <taxon>Actinomycetota</taxon>
        <taxon>Actinomycetes</taxon>
        <taxon>Propionibacteriales</taxon>
        <taxon>Propionibacteriaceae</taxon>
        <taxon>Propioniciclava</taxon>
    </lineage>
</organism>
<feature type="transmembrane region" description="Helical" evidence="6">
    <location>
        <begin position="366"/>
        <end position="386"/>
    </location>
</feature>
<dbReference type="PANTHER" id="PTHR23501:SF190">
    <property type="entry name" value="MAJOR FACILITATOR SUPERFAMILY MFS_1"/>
    <property type="match status" value="1"/>
</dbReference>
<keyword evidence="2 6" id="KW-0812">Transmembrane</keyword>
<comment type="subcellular location">
    <subcellularLocation>
        <location evidence="1">Cell membrane</location>
        <topology evidence="1">Multi-pass membrane protein</topology>
    </subcellularLocation>
</comment>
<feature type="transmembrane region" description="Helical" evidence="6">
    <location>
        <begin position="75"/>
        <end position="92"/>
    </location>
</feature>
<dbReference type="Gene3D" id="1.10.287.1490">
    <property type="match status" value="1"/>
</dbReference>
<evidence type="ECO:0000313" key="8">
    <source>
        <dbReference type="EMBL" id="TBT94854.1"/>
    </source>
</evidence>